<evidence type="ECO:0000256" key="1">
    <source>
        <dbReference type="ARBA" id="ARBA00004571"/>
    </source>
</evidence>
<evidence type="ECO:0000256" key="7">
    <source>
        <dbReference type="ARBA" id="ARBA00023065"/>
    </source>
</evidence>
<evidence type="ECO:0000256" key="5">
    <source>
        <dbReference type="ARBA" id="ARBA00022692"/>
    </source>
</evidence>
<keyword evidence="9 11" id="KW-0472">Membrane</keyword>
<dbReference type="PANTHER" id="PTHR32552">
    <property type="entry name" value="FERRICHROME IRON RECEPTOR-RELATED"/>
    <property type="match status" value="1"/>
</dbReference>
<evidence type="ECO:0000256" key="2">
    <source>
        <dbReference type="ARBA" id="ARBA00022448"/>
    </source>
</evidence>
<keyword evidence="10 11" id="KW-0998">Cell outer membrane</keyword>
<evidence type="ECO:0000256" key="9">
    <source>
        <dbReference type="ARBA" id="ARBA00023136"/>
    </source>
</evidence>
<evidence type="ECO:0000256" key="10">
    <source>
        <dbReference type="ARBA" id="ARBA00023237"/>
    </source>
</evidence>
<dbReference type="Gene3D" id="2.60.40.1120">
    <property type="entry name" value="Carboxypeptidase-like, regulatory domain"/>
    <property type="match status" value="1"/>
</dbReference>
<gene>
    <name evidence="16" type="ORF">N7E81_00850</name>
</gene>
<protein>
    <submittedName>
        <fullName evidence="16">TonB-dependent receptor</fullName>
    </submittedName>
</protein>
<dbReference type="Pfam" id="PF07715">
    <property type="entry name" value="Plug"/>
    <property type="match status" value="1"/>
</dbReference>
<dbReference type="EMBL" id="CP106735">
    <property type="protein sequence ID" value="UXX79658.1"/>
    <property type="molecule type" value="Genomic_DNA"/>
</dbReference>
<feature type="chain" id="PRO_5047233839" evidence="13">
    <location>
        <begin position="22"/>
        <end position="767"/>
    </location>
</feature>
<name>A0ABY6D0M9_9BACT</name>
<keyword evidence="8 12" id="KW-0798">TonB box</keyword>
<dbReference type="InterPro" id="IPR036942">
    <property type="entry name" value="Beta-barrel_TonB_sf"/>
</dbReference>
<evidence type="ECO:0000259" key="14">
    <source>
        <dbReference type="Pfam" id="PF00593"/>
    </source>
</evidence>
<dbReference type="InterPro" id="IPR012910">
    <property type="entry name" value="Plug_dom"/>
</dbReference>
<dbReference type="Proteomes" id="UP001062165">
    <property type="component" value="Chromosome"/>
</dbReference>
<dbReference type="SUPFAM" id="SSF49464">
    <property type="entry name" value="Carboxypeptidase regulatory domain-like"/>
    <property type="match status" value="1"/>
</dbReference>
<keyword evidence="2 11" id="KW-0813">Transport</keyword>
<keyword evidence="5 11" id="KW-0812">Transmembrane</keyword>
<keyword evidence="16" id="KW-0675">Receptor</keyword>
<dbReference type="InterPro" id="IPR008969">
    <property type="entry name" value="CarboxyPept-like_regulatory"/>
</dbReference>
<evidence type="ECO:0000313" key="16">
    <source>
        <dbReference type="EMBL" id="UXX79658.1"/>
    </source>
</evidence>
<dbReference type="CDD" id="cd01347">
    <property type="entry name" value="ligand_gated_channel"/>
    <property type="match status" value="1"/>
</dbReference>
<dbReference type="RefSeq" id="WP_263051389.1">
    <property type="nucleotide sequence ID" value="NZ_CP106735.1"/>
</dbReference>
<comment type="similarity">
    <text evidence="11 12">Belongs to the TonB-dependent receptor family.</text>
</comment>
<evidence type="ECO:0000256" key="12">
    <source>
        <dbReference type="RuleBase" id="RU003357"/>
    </source>
</evidence>
<evidence type="ECO:0000256" key="8">
    <source>
        <dbReference type="ARBA" id="ARBA00023077"/>
    </source>
</evidence>
<keyword evidence="6" id="KW-0408">Iron</keyword>
<evidence type="ECO:0000256" key="3">
    <source>
        <dbReference type="ARBA" id="ARBA00022452"/>
    </source>
</evidence>
<keyword evidence="4" id="KW-0410">Iron transport</keyword>
<evidence type="ECO:0000256" key="6">
    <source>
        <dbReference type="ARBA" id="ARBA00023004"/>
    </source>
</evidence>
<sequence length="767" mass="85225">MKRIIKATLAILCVSVSVSIAQQNVSGIIVDKQTKEPIPGVNIVIKGEAKGTITDLMGAFQLQVPIDQEISISYLGYETLQMKATADFDQVELAQSSVELNQVVISASRDAQMRSETPVAISSLSAQQIEEAKATSTDQLLNKTPGVYMVDLGNEQHSMAIRQPLSYKSLFLYLEDGVPVRTTGVFNHNALIEMNMASFKNIEVIRGPASSLYGSEAIGGAVNFITLNPTSTLLAKASVQANNLGYKRGDLMFSDTYGKVGVVASTNYATRVDGYRDHSDYEKFALTLKATVELSEKALWSNSMTYVNYRSDAAGSLDSASFYGQEYSSFQTFTDRDVEALRYKSALDYYWDRGSKSSATFFYRSNSVKQNPSYRIKDDYSPWANPGGDENLAHSEVNDNSFNSYGLILQHKEVLNFWNSSMTTGASLDYSPSSYLANYISVHKTDAGVYDGFTPSDSVLTNYETDLINYAGYAQLELNPVAKLHVTAAVRFDRFTYVYDNHLPSNAYSGAPDETNHFNAFTPKVGLNYSISQRSGMYANFSQGFVPPQVSELYRGVKVPTLDPAVFTNYEVGGWFALLNNKASIDVAVYQLNGKDEIINVQQPSGDYANENAGETVHRGVEYGFNYKPISDLYIRLSGTNAQHEFKDYVESGVDFSNNEMATAPSWIANGEITYRPSFVRGLRVGIEWQHMDEYYTDAANTSTYEGFDIFHVRIGYEFKGFETWLNIMNVGDKIYATNVTKSAWGTNYQPGDPRTFNVGLAYKFQK</sequence>
<dbReference type="SUPFAM" id="SSF56935">
    <property type="entry name" value="Porins"/>
    <property type="match status" value="1"/>
</dbReference>
<proteinExistence type="inferred from homology"/>
<organism evidence="16 17">
    <name type="scientific">Reichenbachiella carrageenanivorans</name>
    <dbReference type="NCBI Taxonomy" id="2979869"/>
    <lineage>
        <taxon>Bacteria</taxon>
        <taxon>Pseudomonadati</taxon>
        <taxon>Bacteroidota</taxon>
        <taxon>Cytophagia</taxon>
        <taxon>Cytophagales</taxon>
        <taxon>Reichenbachiellaceae</taxon>
        <taxon>Reichenbachiella</taxon>
    </lineage>
</organism>
<feature type="signal peptide" evidence="13">
    <location>
        <begin position="1"/>
        <end position="21"/>
    </location>
</feature>
<evidence type="ECO:0000256" key="4">
    <source>
        <dbReference type="ARBA" id="ARBA00022496"/>
    </source>
</evidence>
<dbReference type="PANTHER" id="PTHR32552:SF81">
    <property type="entry name" value="TONB-DEPENDENT OUTER MEMBRANE RECEPTOR"/>
    <property type="match status" value="1"/>
</dbReference>
<keyword evidence="17" id="KW-1185">Reference proteome</keyword>
<keyword evidence="13" id="KW-0732">Signal</keyword>
<evidence type="ECO:0000313" key="17">
    <source>
        <dbReference type="Proteomes" id="UP001062165"/>
    </source>
</evidence>
<dbReference type="Pfam" id="PF13715">
    <property type="entry name" value="CarbopepD_reg_2"/>
    <property type="match status" value="1"/>
</dbReference>
<reference evidence="16" key="1">
    <citation type="submission" date="2022-10" db="EMBL/GenBank/DDBJ databases">
        <title>Comparative genomics and taxonomic characterization of three novel marine species of genus Reichenbachiella exhibiting antioxidant and polysaccharide degradation activities.</title>
        <authorList>
            <person name="Muhammad N."/>
            <person name="Lee Y.-J."/>
            <person name="Ko J."/>
            <person name="Kim S.-G."/>
        </authorList>
    </citation>
    <scope>NUCLEOTIDE SEQUENCE</scope>
    <source>
        <strain evidence="16">Wsw4-B4</strain>
    </source>
</reference>
<evidence type="ECO:0000259" key="15">
    <source>
        <dbReference type="Pfam" id="PF07715"/>
    </source>
</evidence>
<keyword evidence="7" id="KW-0406">Ion transport</keyword>
<dbReference type="InterPro" id="IPR000531">
    <property type="entry name" value="Beta-barrel_TonB"/>
</dbReference>
<dbReference type="Gene3D" id="2.170.130.10">
    <property type="entry name" value="TonB-dependent receptor, plug domain"/>
    <property type="match status" value="1"/>
</dbReference>
<feature type="domain" description="TonB-dependent receptor-like beta-barrel" evidence="14">
    <location>
        <begin position="305"/>
        <end position="730"/>
    </location>
</feature>
<feature type="domain" description="TonB-dependent receptor plug" evidence="15">
    <location>
        <begin position="115"/>
        <end position="221"/>
    </location>
</feature>
<dbReference type="PROSITE" id="PS52016">
    <property type="entry name" value="TONB_DEPENDENT_REC_3"/>
    <property type="match status" value="1"/>
</dbReference>
<evidence type="ECO:0000256" key="11">
    <source>
        <dbReference type="PROSITE-ProRule" id="PRU01360"/>
    </source>
</evidence>
<dbReference type="InterPro" id="IPR037066">
    <property type="entry name" value="Plug_dom_sf"/>
</dbReference>
<keyword evidence="3 11" id="KW-1134">Transmembrane beta strand</keyword>
<accession>A0ABY6D0M9</accession>
<dbReference type="Gene3D" id="2.40.170.20">
    <property type="entry name" value="TonB-dependent receptor, beta-barrel domain"/>
    <property type="match status" value="1"/>
</dbReference>
<comment type="subcellular location">
    <subcellularLocation>
        <location evidence="1 11">Cell outer membrane</location>
        <topology evidence="1 11">Multi-pass membrane protein</topology>
    </subcellularLocation>
</comment>
<dbReference type="InterPro" id="IPR039426">
    <property type="entry name" value="TonB-dep_rcpt-like"/>
</dbReference>
<evidence type="ECO:0000256" key="13">
    <source>
        <dbReference type="SAM" id="SignalP"/>
    </source>
</evidence>
<dbReference type="Pfam" id="PF00593">
    <property type="entry name" value="TonB_dep_Rec_b-barrel"/>
    <property type="match status" value="1"/>
</dbReference>